<evidence type="ECO:0000259" key="1">
    <source>
        <dbReference type="SMART" id="SM00331"/>
    </source>
</evidence>
<reference evidence="2 3" key="1">
    <citation type="submission" date="2019-10" db="EMBL/GenBank/DDBJ databases">
        <title>Comparative genomics of sulfur disproportionating microorganisms.</title>
        <authorList>
            <person name="Ward L.M."/>
            <person name="Bertran E."/>
            <person name="Johnston D."/>
        </authorList>
    </citation>
    <scope>NUCLEOTIDE SEQUENCE [LARGE SCALE GENOMIC DNA]</scope>
    <source>
        <strain evidence="2 3">DSM 14055</strain>
    </source>
</reference>
<gene>
    <name evidence="2" type="ORF">GFC01_02470</name>
</gene>
<feature type="domain" description="PPM-type phosphatase" evidence="1">
    <location>
        <begin position="4"/>
        <end position="218"/>
    </location>
</feature>
<dbReference type="PANTHER" id="PTHR35801">
    <property type="entry name" value="PHOSPHOSERINE PHOSPHATASE RSBX"/>
    <property type="match status" value="1"/>
</dbReference>
<dbReference type="EMBL" id="WHYR01000004">
    <property type="protein sequence ID" value="MQL51146.1"/>
    <property type="molecule type" value="Genomic_DNA"/>
</dbReference>
<dbReference type="RefSeq" id="WP_152945068.1">
    <property type="nucleotide sequence ID" value="NZ_WHYR01000004.1"/>
</dbReference>
<comment type="caution">
    <text evidence="2">The sequence shown here is derived from an EMBL/GenBank/DDBJ whole genome shotgun (WGS) entry which is preliminary data.</text>
</comment>
<dbReference type="InterPro" id="IPR036457">
    <property type="entry name" value="PPM-type-like_dom_sf"/>
</dbReference>
<dbReference type="InterPro" id="IPR001932">
    <property type="entry name" value="PPM-type_phosphatase-like_dom"/>
</dbReference>
<dbReference type="Pfam" id="PF07228">
    <property type="entry name" value="SpoIIE"/>
    <property type="match status" value="1"/>
</dbReference>
<protein>
    <submittedName>
        <fullName evidence="2">SpoIIE family protein phosphatase</fullName>
    </submittedName>
</protein>
<accession>A0A6N7IME6</accession>
<evidence type="ECO:0000313" key="3">
    <source>
        <dbReference type="Proteomes" id="UP000441717"/>
    </source>
</evidence>
<dbReference type="InterPro" id="IPR039248">
    <property type="entry name" value="Ptase_RsbX"/>
</dbReference>
<sequence>MAICVDTGTARLTKAGEEICGDTIEVIKTNTDHIVVVADGLGSGVKANILSGLTAKTAGTMLKMGARVDDVIETLAQTLPICKVRKLAYSTFTIFQVDRDGRAYLVEYENPPAYAGRNNSLRSLERKERVISGKVIRECFFTVGEQDWLVMVTDGITQAGLGRTLHMAWDQHRVGVYLAGTYSPARSAADWAGDIARLCYRIYGEKPRDDASVAVVKIRRPQHVTVLIGPPGNMDDDVVVVDKLMRSAGVKVVCGGTTGNMVARVLGRELSVDLTTGNDRVPPAGTIAGIDLVTEGAVTLVDALEYLKKGKPADLRGRDGASRLAFILLSADSVHFIVGTAVNKARPEPGVPAIFVYKQYIISDLIRVLQGMGKNVTVEYH</sequence>
<keyword evidence="3" id="KW-1185">Reference proteome</keyword>
<dbReference type="Proteomes" id="UP000441717">
    <property type="component" value="Unassembled WGS sequence"/>
</dbReference>
<dbReference type="OrthoDB" id="1090916at2"/>
<proteinExistence type="predicted"/>
<name>A0A6N7IME6_9FIRM</name>
<dbReference type="PANTHER" id="PTHR35801:SF1">
    <property type="entry name" value="PHOSPHOSERINE PHOSPHATASE RSBX"/>
    <property type="match status" value="1"/>
</dbReference>
<dbReference type="SUPFAM" id="SSF81606">
    <property type="entry name" value="PP2C-like"/>
    <property type="match status" value="1"/>
</dbReference>
<organism evidence="2 3">
    <name type="scientific">Desulfofundulus thermobenzoicus</name>
    <dbReference type="NCBI Taxonomy" id="29376"/>
    <lineage>
        <taxon>Bacteria</taxon>
        <taxon>Bacillati</taxon>
        <taxon>Bacillota</taxon>
        <taxon>Clostridia</taxon>
        <taxon>Eubacteriales</taxon>
        <taxon>Peptococcaceae</taxon>
        <taxon>Desulfofundulus</taxon>
    </lineage>
</organism>
<dbReference type="Gene3D" id="3.60.40.10">
    <property type="entry name" value="PPM-type phosphatase domain"/>
    <property type="match status" value="1"/>
</dbReference>
<dbReference type="AlphaFoldDB" id="A0A6N7IME6"/>
<evidence type="ECO:0000313" key="2">
    <source>
        <dbReference type="EMBL" id="MQL51146.1"/>
    </source>
</evidence>
<dbReference type="SMART" id="SM00331">
    <property type="entry name" value="PP2C_SIG"/>
    <property type="match status" value="1"/>
</dbReference>